<evidence type="ECO:0000256" key="2">
    <source>
        <dbReference type="ARBA" id="ARBA00009508"/>
    </source>
</evidence>
<evidence type="ECO:0000256" key="1">
    <source>
        <dbReference type="ARBA" id="ARBA00004443"/>
    </source>
</evidence>
<evidence type="ECO:0000313" key="11">
    <source>
        <dbReference type="Proteomes" id="UP000750711"/>
    </source>
</evidence>
<evidence type="ECO:0000256" key="8">
    <source>
        <dbReference type="ARBA" id="ARBA00023136"/>
    </source>
</evidence>
<comment type="caution">
    <text evidence="10">The sequence shown here is derived from an EMBL/GenBank/DDBJ whole genome shotgun (WGS) entry which is preliminary data.</text>
</comment>
<evidence type="ECO:0000256" key="5">
    <source>
        <dbReference type="ARBA" id="ARBA00022792"/>
    </source>
</evidence>
<dbReference type="InterPro" id="IPR016488">
    <property type="entry name" value="NADH_Ub_cplx-1_asu_su-6"/>
</dbReference>
<evidence type="ECO:0000256" key="4">
    <source>
        <dbReference type="ARBA" id="ARBA00022660"/>
    </source>
</evidence>
<reference evidence="10" key="1">
    <citation type="submission" date="2021-03" db="EMBL/GenBank/DDBJ databases">
        <title>Comparative genomics and phylogenomic investigation of the class Geoglossomycetes provide insights into ecological specialization and systematics.</title>
        <authorList>
            <person name="Melie T."/>
            <person name="Pirro S."/>
            <person name="Miller A.N."/>
            <person name="Quandt A."/>
        </authorList>
    </citation>
    <scope>NUCLEOTIDE SEQUENCE</scope>
    <source>
        <strain evidence="10">CAQ_001_2017</strain>
    </source>
</reference>
<dbReference type="AlphaFoldDB" id="A0A9P8RLU5"/>
<sequence>MDPSSELSSSTLYRTSERDFAIPNRRMPSGEQAPEIQSQYSLNIPPAAVRTKIRQEFERHRYVQRLPVVDMLIFQSNAEFQETMNYWKQSPHVLKYWRAEQDPKARLPSNFMEGFLEGRT</sequence>
<dbReference type="PANTHER" id="PTHR12964:SF0">
    <property type="entry name" value="NADH DEHYDROGENASE [UBIQUINONE] 1 ALPHA SUBCOMPLEX SUBUNIT 6"/>
    <property type="match status" value="1"/>
</dbReference>
<dbReference type="GO" id="GO:0005743">
    <property type="term" value="C:mitochondrial inner membrane"/>
    <property type="evidence" value="ECO:0007669"/>
    <property type="project" value="UniProtKB-SubCell"/>
</dbReference>
<dbReference type="EMBL" id="JAGHQM010001205">
    <property type="protein sequence ID" value="KAH0556156.1"/>
    <property type="molecule type" value="Genomic_DNA"/>
</dbReference>
<comment type="subcellular location">
    <subcellularLocation>
        <location evidence="1">Mitochondrion inner membrane</location>
        <topology evidence="1">Peripheral membrane protein</topology>
        <orientation evidence="1">Matrix side</orientation>
    </subcellularLocation>
</comment>
<dbReference type="PANTHER" id="PTHR12964">
    <property type="entry name" value="NADH-UBIQUINONE OXIDOREDUCTASE B14 SUBUNIT"/>
    <property type="match status" value="1"/>
</dbReference>
<dbReference type="Proteomes" id="UP000750711">
    <property type="component" value="Unassembled WGS sequence"/>
</dbReference>
<feature type="region of interest" description="Disordered" evidence="9">
    <location>
        <begin position="1"/>
        <end position="39"/>
    </location>
</feature>
<keyword evidence="7" id="KW-0496">Mitochondrion</keyword>
<keyword evidence="5" id="KW-0999">Mitochondrion inner membrane</keyword>
<evidence type="ECO:0000313" key="10">
    <source>
        <dbReference type="EMBL" id="KAH0556156.1"/>
    </source>
</evidence>
<accession>A0A9P8RLU5</accession>
<name>A0A9P8RLU5_9PEZI</name>
<evidence type="ECO:0000256" key="6">
    <source>
        <dbReference type="ARBA" id="ARBA00022982"/>
    </source>
</evidence>
<protein>
    <submittedName>
        <fullName evidence="10">Uncharacterized protein</fullName>
    </submittedName>
</protein>
<dbReference type="GO" id="GO:0006979">
    <property type="term" value="P:response to oxidative stress"/>
    <property type="evidence" value="ECO:0007669"/>
    <property type="project" value="TreeGrafter"/>
</dbReference>
<feature type="compositionally biased region" description="Polar residues" evidence="9">
    <location>
        <begin position="1"/>
        <end position="14"/>
    </location>
</feature>
<keyword evidence="11" id="KW-1185">Reference proteome</keyword>
<comment type="similarity">
    <text evidence="2">Belongs to the complex I LYR family.</text>
</comment>
<proteinExistence type="inferred from homology"/>
<keyword evidence="4" id="KW-0679">Respiratory chain</keyword>
<keyword evidence="8" id="KW-0472">Membrane</keyword>
<evidence type="ECO:0000256" key="9">
    <source>
        <dbReference type="SAM" id="MobiDB-lite"/>
    </source>
</evidence>
<keyword evidence="3" id="KW-0813">Transport</keyword>
<organism evidence="10 11">
    <name type="scientific">Trichoglossum hirsutum</name>
    <dbReference type="NCBI Taxonomy" id="265104"/>
    <lineage>
        <taxon>Eukaryota</taxon>
        <taxon>Fungi</taxon>
        <taxon>Dikarya</taxon>
        <taxon>Ascomycota</taxon>
        <taxon>Pezizomycotina</taxon>
        <taxon>Geoglossomycetes</taxon>
        <taxon>Geoglossales</taxon>
        <taxon>Geoglossaceae</taxon>
        <taxon>Trichoglossum</taxon>
    </lineage>
</organism>
<keyword evidence="6" id="KW-0249">Electron transport</keyword>
<gene>
    <name evidence="10" type="ORF">GP486_005915</name>
</gene>
<evidence type="ECO:0000256" key="3">
    <source>
        <dbReference type="ARBA" id="ARBA00022448"/>
    </source>
</evidence>
<evidence type="ECO:0000256" key="7">
    <source>
        <dbReference type="ARBA" id="ARBA00023128"/>
    </source>
</evidence>